<dbReference type="RefSeq" id="WP_162817966.1">
    <property type="nucleotide sequence ID" value="NZ_CP139960.1"/>
</dbReference>
<evidence type="ECO:0000313" key="1">
    <source>
        <dbReference type="EMBL" id="WQD37337.1"/>
    </source>
</evidence>
<dbReference type="SUPFAM" id="SSF53448">
    <property type="entry name" value="Nucleotide-diphospho-sugar transferases"/>
    <property type="match status" value="1"/>
</dbReference>
<keyword evidence="2" id="KW-1185">Reference proteome</keyword>
<organism evidence="1 2">
    <name type="scientific">Niabella yanshanensis</name>
    <dbReference type="NCBI Taxonomy" id="577386"/>
    <lineage>
        <taxon>Bacteria</taxon>
        <taxon>Pseudomonadati</taxon>
        <taxon>Bacteroidota</taxon>
        <taxon>Chitinophagia</taxon>
        <taxon>Chitinophagales</taxon>
        <taxon>Chitinophagaceae</taxon>
        <taxon>Niabella</taxon>
    </lineage>
</organism>
<dbReference type="EMBL" id="CP139960">
    <property type="protein sequence ID" value="WQD37337.1"/>
    <property type="molecule type" value="Genomic_DNA"/>
</dbReference>
<proteinExistence type="predicted"/>
<reference evidence="1 2" key="1">
    <citation type="submission" date="2023-12" db="EMBL/GenBank/DDBJ databases">
        <title>Genome sequencing and assembly of bacterial species from a model synthetic community.</title>
        <authorList>
            <person name="Hogle S.L."/>
        </authorList>
    </citation>
    <scope>NUCLEOTIDE SEQUENCE [LARGE SCALE GENOMIC DNA]</scope>
    <source>
        <strain evidence="1 2">HAMBI_3031</strain>
    </source>
</reference>
<name>A0ABZ0W731_9BACT</name>
<gene>
    <name evidence="1" type="ORF">U0035_16845</name>
</gene>
<accession>A0ABZ0W731</accession>
<dbReference type="Proteomes" id="UP001325680">
    <property type="component" value="Chromosome"/>
</dbReference>
<evidence type="ECO:0000313" key="2">
    <source>
        <dbReference type="Proteomes" id="UP001325680"/>
    </source>
</evidence>
<dbReference type="InterPro" id="IPR029044">
    <property type="entry name" value="Nucleotide-diphossugar_trans"/>
</dbReference>
<protein>
    <submittedName>
        <fullName evidence="1">Glycosyltransferase</fullName>
    </submittedName>
</protein>
<sequence length="282" mass="33196">MLEKVFGVVILYNPTKEVLDNISSYRKALDHLAIIDNSERLHAVQFEENEQVTFFADGENRGISERLNQAAAFAKSRGAKWLLTMDQDSFFSEYIFDRYLNCVAVFSGRNEVAMFGVEFESTEQREDCFSEDTDNLITSGSLLNLDLFEKIGEFDINLFIDEVDFDYCIRSIRSGLRIVRFKNICMHHSLGIVHQRRSFKTFKITSRTLHPPLRLYYMVRNYLYLRDKYGAEFPAAFGIKRTDLLNRIKNRLLYGNARLETFRYLLKAYRHYRSAKMGKYKY</sequence>
<dbReference type="Gene3D" id="3.90.550.10">
    <property type="entry name" value="Spore Coat Polysaccharide Biosynthesis Protein SpsA, Chain A"/>
    <property type="match status" value="1"/>
</dbReference>